<evidence type="ECO:0000256" key="1">
    <source>
        <dbReference type="SAM" id="MobiDB-lite"/>
    </source>
</evidence>
<organism evidence="2 3">
    <name type="scientific">Microbacterium kribbense</name>
    <dbReference type="NCBI Taxonomy" id="433645"/>
    <lineage>
        <taxon>Bacteria</taxon>
        <taxon>Bacillati</taxon>
        <taxon>Actinomycetota</taxon>
        <taxon>Actinomycetes</taxon>
        <taxon>Micrococcales</taxon>
        <taxon>Microbacteriaceae</taxon>
        <taxon>Microbacterium</taxon>
    </lineage>
</organism>
<protein>
    <submittedName>
        <fullName evidence="2">Uncharacterized protein</fullName>
    </submittedName>
</protein>
<feature type="compositionally biased region" description="Low complexity" evidence="1">
    <location>
        <begin position="332"/>
        <end position="346"/>
    </location>
</feature>
<sequence>MSDAALTAVPPGPRPIRRIGPPDAPWSGVLAQDAAGRACVLVDAAQLAHSWTWRGAPDGHLAAARDLVRHAEGHDVVLPMCTEQLSVFLTRRSAGDVPLTPGESVTVAVSVLRGTAEAVSLCAREGDAATGSWWLADDGRPLLVAGGEVDAAPEAQGLLQRVREETAAAPGHDEVCAALDAAVAALDEPRGLGNVVPDLEEGLLAAAEPQPLATTVFAPALARAVAVDRPPAPALDAPDGGRWWDAIAPHVDAALPEMASRAATALWRRLRTDRPGRRRHPVMWAAAAGAIVLGVGVMWPDGAPAPANADAAQLSTAGSTPTAGDLRGPDRAASAEPGPPASSADPPALAAIADALLVERAGCADAACRVRTQEQPGRTLPAGVIDLDADQRTLTLLDDFGGAAVLRAHADFAEMGDQLVVIVRKDGKWLLRDIHDVAQQPVTP</sequence>
<feature type="compositionally biased region" description="Polar residues" evidence="1">
    <location>
        <begin position="313"/>
        <end position="322"/>
    </location>
</feature>
<proteinExistence type="predicted"/>
<dbReference type="RefSeq" id="WP_344783950.1">
    <property type="nucleotide sequence ID" value="NZ_BAABAF010000008.1"/>
</dbReference>
<gene>
    <name evidence="2" type="ORF">GCM10022240_24220</name>
</gene>
<name>A0ABP7GPB7_9MICO</name>
<evidence type="ECO:0000313" key="2">
    <source>
        <dbReference type="EMBL" id="GAA3771208.1"/>
    </source>
</evidence>
<accession>A0ABP7GPB7</accession>
<dbReference type="EMBL" id="BAABAF010000008">
    <property type="protein sequence ID" value="GAA3771208.1"/>
    <property type="molecule type" value="Genomic_DNA"/>
</dbReference>
<keyword evidence="3" id="KW-1185">Reference proteome</keyword>
<comment type="caution">
    <text evidence="2">The sequence shown here is derived from an EMBL/GenBank/DDBJ whole genome shotgun (WGS) entry which is preliminary data.</text>
</comment>
<evidence type="ECO:0000313" key="3">
    <source>
        <dbReference type="Proteomes" id="UP001500540"/>
    </source>
</evidence>
<dbReference type="Proteomes" id="UP001500540">
    <property type="component" value="Unassembled WGS sequence"/>
</dbReference>
<feature type="region of interest" description="Disordered" evidence="1">
    <location>
        <begin position="307"/>
        <end position="346"/>
    </location>
</feature>
<reference evidence="3" key="1">
    <citation type="journal article" date="2019" name="Int. J. Syst. Evol. Microbiol.">
        <title>The Global Catalogue of Microorganisms (GCM) 10K type strain sequencing project: providing services to taxonomists for standard genome sequencing and annotation.</title>
        <authorList>
            <consortium name="The Broad Institute Genomics Platform"/>
            <consortium name="The Broad Institute Genome Sequencing Center for Infectious Disease"/>
            <person name="Wu L."/>
            <person name="Ma J."/>
        </authorList>
    </citation>
    <scope>NUCLEOTIDE SEQUENCE [LARGE SCALE GENOMIC DNA]</scope>
    <source>
        <strain evidence="3">JCM 16950</strain>
    </source>
</reference>